<dbReference type="Gene3D" id="2.20.25.530">
    <property type="match status" value="1"/>
</dbReference>
<name>A0A0C3B1F9_SERVB</name>
<dbReference type="EMBL" id="KN824284">
    <property type="protein sequence ID" value="KIM30615.1"/>
    <property type="molecule type" value="Genomic_DNA"/>
</dbReference>
<sequence>MSSRIAIAPNALLNAFKQSKQAEVSLLNQNESENALSFLTLPHPRTSHPTLFIHVKDSSSSSDGNGSSQILEVQAVDPPAPRSWFIDDAVLEDGRLLMMTPIDPVFLMLPILGTIAPAEGSGNFRTLDDIFGLAVTSLCKADKDVNPSPGAPQKSIKALDINELLPLEFIPPTMRRICDIQDLGEHTVYRFSLPQTIQLLRQKVAHLSSPGVVSRTRSMARALARDGLGPDEPVEETLREAGRLKLSCEILSQYLPPSIYEALLKSYDFGSLDAYVRTIRAEDTPTAPTTKDTNSAAAGASKKRKAETQVSRGAQKLMKTDTSKMTKLTSFFGKKPEPKK</sequence>
<accession>A0A0C3B1F9</accession>
<comment type="function">
    <text evidence="4">Non catalytic subunit of RNase H2, an endonuclease that specifically degrades the RNA of RNA:DNA hybrids. Participates in DNA replication, possibly by mediating the removal of lagging-strand Okazaki fragment RNA primers during DNA replication. Mediates the excision of single ribonucleotides from DNA:RNA duplexes.</text>
</comment>
<dbReference type="PANTHER" id="PTHR13383">
    <property type="entry name" value="RIBONUCLEASE H2 SUBUNIT B"/>
    <property type="match status" value="1"/>
</dbReference>
<dbReference type="OrthoDB" id="29098at2759"/>
<gene>
    <name evidence="9" type="ORF">M408DRAFT_22095</name>
</gene>
<dbReference type="CDD" id="cd09270">
    <property type="entry name" value="RNase_H2-B"/>
    <property type="match status" value="1"/>
</dbReference>
<evidence type="ECO:0000256" key="2">
    <source>
        <dbReference type="ARBA" id="ARBA00019062"/>
    </source>
</evidence>
<feature type="region of interest" description="Disordered" evidence="6">
    <location>
        <begin position="284"/>
        <end position="340"/>
    </location>
</feature>
<dbReference type="InterPro" id="IPR019024">
    <property type="entry name" value="RNase_H2_suB_wHTH"/>
</dbReference>
<dbReference type="STRING" id="933852.A0A0C3B1F9"/>
<dbReference type="GO" id="GO:0006401">
    <property type="term" value="P:RNA catabolic process"/>
    <property type="evidence" value="ECO:0007669"/>
    <property type="project" value="TreeGrafter"/>
</dbReference>
<dbReference type="Gene3D" id="1.10.20.120">
    <property type="match status" value="1"/>
</dbReference>
<dbReference type="AlphaFoldDB" id="A0A0C3B1F9"/>
<dbReference type="InterPro" id="IPR040456">
    <property type="entry name" value="RNase_H2_suB"/>
</dbReference>
<evidence type="ECO:0000313" key="10">
    <source>
        <dbReference type="Proteomes" id="UP000054097"/>
    </source>
</evidence>
<dbReference type="GO" id="GO:0032299">
    <property type="term" value="C:ribonuclease H2 complex"/>
    <property type="evidence" value="ECO:0007669"/>
    <property type="project" value="InterPro"/>
</dbReference>
<reference evidence="9 10" key="1">
    <citation type="submission" date="2014-04" db="EMBL/GenBank/DDBJ databases">
        <authorList>
            <consortium name="DOE Joint Genome Institute"/>
            <person name="Kuo A."/>
            <person name="Zuccaro A."/>
            <person name="Kohler A."/>
            <person name="Nagy L.G."/>
            <person name="Floudas D."/>
            <person name="Copeland A."/>
            <person name="Barry K.W."/>
            <person name="Cichocki N."/>
            <person name="Veneault-Fourrey C."/>
            <person name="LaButti K."/>
            <person name="Lindquist E.A."/>
            <person name="Lipzen A."/>
            <person name="Lundell T."/>
            <person name="Morin E."/>
            <person name="Murat C."/>
            <person name="Sun H."/>
            <person name="Tunlid A."/>
            <person name="Henrissat B."/>
            <person name="Grigoriev I.V."/>
            <person name="Hibbett D.S."/>
            <person name="Martin F."/>
            <person name="Nordberg H.P."/>
            <person name="Cantor M.N."/>
            <person name="Hua S.X."/>
        </authorList>
    </citation>
    <scope>NUCLEOTIDE SEQUENCE [LARGE SCALE GENOMIC DNA]</scope>
    <source>
        <strain evidence="9 10">MAFF 305830</strain>
    </source>
</reference>
<dbReference type="Pfam" id="PF17745">
    <property type="entry name" value="Ydr279_N"/>
    <property type="match status" value="1"/>
</dbReference>
<dbReference type="InterPro" id="IPR041195">
    <property type="entry name" value="Rnh202_N"/>
</dbReference>
<dbReference type="PANTHER" id="PTHR13383:SF11">
    <property type="entry name" value="RIBONUCLEASE H2 SUBUNIT B"/>
    <property type="match status" value="1"/>
</dbReference>
<evidence type="ECO:0000256" key="3">
    <source>
        <dbReference type="ARBA" id="ARBA00023242"/>
    </source>
</evidence>
<evidence type="ECO:0000259" key="8">
    <source>
        <dbReference type="Pfam" id="PF17745"/>
    </source>
</evidence>
<dbReference type="Pfam" id="PF09468">
    <property type="entry name" value="RNase_H2-Ydr279"/>
    <property type="match status" value="1"/>
</dbReference>
<protein>
    <recommendedName>
        <fullName evidence="2">Ribonuclease H2 subunit B</fullName>
    </recommendedName>
    <alternativeName>
        <fullName evidence="5">Ribonuclease HI subunit B</fullName>
    </alternativeName>
</protein>
<reference evidence="10" key="2">
    <citation type="submission" date="2015-01" db="EMBL/GenBank/DDBJ databases">
        <title>Evolutionary Origins and Diversification of the Mycorrhizal Mutualists.</title>
        <authorList>
            <consortium name="DOE Joint Genome Institute"/>
            <consortium name="Mycorrhizal Genomics Consortium"/>
            <person name="Kohler A."/>
            <person name="Kuo A."/>
            <person name="Nagy L.G."/>
            <person name="Floudas D."/>
            <person name="Copeland A."/>
            <person name="Barry K.W."/>
            <person name="Cichocki N."/>
            <person name="Veneault-Fourrey C."/>
            <person name="LaButti K."/>
            <person name="Lindquist E.A."/>
            <person name="Lipzen A."/>
            <person name="Lundell T."/>
            <person name="Morin E."/>
            <person name="Murat C."/>
            <person name="Riley R."/>
            <person name="Ohm R."/>
            <person name="Sun H."/>
            <person name="Tunlid A."/>
            <person name="Henrissat B."/>
            <person name="Grigoriev I.V."/>
            <person name="Hibbett D.S."/>
            <person name="Martin F."/>
        </authorList>
    </citation>
    <scope>NUCLEOTIDE SEQUENCE [LARGE SCALE GENOMIC DNA]</scope>
    <source>
        <strain evidence="10">MAFF 305830</strain>
    </source>
</reference>
<keyword evidence="3" id="KW-0539">Nucleus</keyword>
<feature type="domain" description="Ribonuclease H2 subunit B wHTH" evidence="7">
    <location>
        <begin position="106"/>
        <end position="263"/>
    </location>
</feature>
<evidence type="ECO:0000259" key="7">
    <source>
        <dbReference type="Pfam" id="PF09468"/>
    </source>
</evidence>
<evidence type="ECO:0000256" key="5">
    <source>
        <dbReference type="ARBA" id="ARBA00033464"/>
    </source>
</evidence>
<comment type="subcellular location">
    <subcellularLocation>
        <location evidence="1">Nucleus</location>
    </subcellularLocation>
</comment>
<keyword evidence="10" id="KW-1185">Reference proteome</keyword>
<evidence type="ECO:0000256" key="1">
    <source>
        <dbReference type="ARBA" id="ARBA00004123"/>
    </source>
</evidence>
<organism evidence="9 10">
    <name type="scientific">Serendipita vermifera MAFF 305830</name>
    <dbReference type="NCBI Taxonomy" id="933852"/>
    <lineage>
        <taxon>Eukaryota</taxon>
        <taxon>Fungi</taxon>
        <taxon>Dikarya</taxon>
        <taxon>Basidiomycota</taxon>
        <taxon>Agaricomycotina</taxon>
        <taxon>Agaricomycetes</taxon>
        <taxon>Sebacinales</taxon>
        <taxon>Serendipitaceae</taxon>
        <taxon>Serendipita</taxon>
    </lineage>
</organism>
<dbReference type="Proteomes" id="UP000054097">
    <property type="component" value="Unassembled WGS sequence"/>
</dbReference>
<feature type="domain" description="Rnh202 triple barrel" evidence="8">
    <location>
        <begin position="26"/>
        <end position="103"/>
    </location>
</feature>
<evidence type="ECO:0000256" key="6">
    <source>
        <dbReference type="SAM" id="MobiDB-lite"/>
    </source>
</evidence>
<dbReference type="HOGENOM" id="CLU_058486_0_0_1"/>
<evidence type="ECO:0000313" key="9">
    <source>
        <dbReference type="EMBL" id="KIM30615.1"/>
    </source>
</evidence>
<evidence type="ECO:0000256" key="4">
    <source>
        <dbReference type="ARBA" id="ARBA00024778"/>
    </source>
</evidence>
<proteinExistence type="predicted"/>
<dbReference type="GO" id="GO:0005654">
    <property type="term" value="C:nucleoplasm"/>
    <property type="evidence" value="ECO:0007669"/>
    <property type="project" value="TreeGrafter"/>
</dbReference>